<dbReference type="PANTHER" id="PTHR10110">
    <property type="entry name" value="SODIUM/HYDROGEN EXCHANGER"/>
    <property type="match status" value="1"/>
</dbReference>
<keyword evidence="10" id="KW-0050">Antiport</keyword>
<keyword evidence="2 10" id="KW-0813">Transport</keyword>
<keyword evidence="3 10" id="KW-1003">Cell membrane</keyword>
<evidence type="ECO:0000256" key="6">
    <source>
        <dbReference type="ARBA" id="ARBA00023053"/>
    </source>
</evidence>
<feature type="transmembrane region" description="Helical" evidence="10">
    <location>
        <begin position="377"/>
        <end position="401"/>
    </location>
</feature>
<evidence type="ECO:0000313" key="13">
    <source>
        <dbReference type="Proteomes" id="UP000199088"/>
    </source>
</evidence>
<keyword evidence="13" id="KW-1185">Reference proteome</keyword>
<keyword evidence="4 10" id="KW-0812">Transmembrane</keyword>
<evidence type="ECO:0000256" key="1">
    <source>
        <dbReference type="ARBA" id="ARBA00004651"/>
    </source>
</evidence>
<dbReference type="RefSeq" id="WP_091247507.1">
    <property type="nucleotide sequence ID" value="NZ_FNIR01000011.1"/>
</dbReference>
<evidence type="ECO:0000256" key="2">
    <source>
        <dbReference type="ARBA" id="ARBA00022448"/>
    </source>
</evidence>
<evidence type="ECO:0000256" key="7">
    <source>
        <dbReference type="ARBA" id="ARBA00023065"/>
    </source>
</evidence>
<feature type="transmembrane region" description="Helical" evidence="10">
    <location>
        <begin position="85"/>
        <end position="105"/>
    </location>
</feature>
<dbReference type="GO" id="GO:0051453">
    <property type="term" value="P:regulation of intracellular pH"/>
    <property type="evidence" value="ECO:0007669"/>
    <property type="project" value="TreeGrafter"/>
</dbReference>
<evidence type="ECO:0000256" key="8">
    <source>
        <dbReference type="ARBA" id="ARBA00023136"/>
    </source>
</evidence>
<name>A0A1H0R6K9_9ACTN</name>
<dbReference type="GO" id="GO:0005886">
    <property type="term" value="C:plasma membrane"/>
    <property type="evidence" value="ECO:0007669"/>
    <property type="project" value="UniProtKB-SubCell"/>
</dbReference>
<protein>
    <submittedName>
        <fullName evidence="12">Monovalent cation:H+ antiporter, CPA1 family</fullName>
    </submittedName>
</protein>
<dbReference type="GO" id="GO:0015385">
    <property type="term" value="F:sodium:proton antiporter activity"/>
    <property type="evidence" value="ECO:0007669"/>
    <property type="project" value="InterPro"/>
</dbReference>
<gene>
    <name evidence="12" type="ORF">SAMN05660199_03483</name>
</gene>
<sequence>MRALEVLVVVGVLVLAGSVLARRLRLPPPLVLLALGTVVGFVPGIGGVEMPPDVVLFLFLPALLYWESLTISLRQIRADLRAISLASIGLVLATAGTVAVVAHALGLSWPMAFVLGAVLAPTDATAVSTVAGLLPRRARTILRAESLINDGTALVIFGVAVGVAVGTLDVGPAGIAWRLVGSYAGGIAVGLVLALLVVEVRRRLHDTRLENVMSVLTPFLAYLPAELIHASGVVAVVTCGLTLTQIASRVISARARVQSAGFWTLTTFLLNGSLFVLVGLELHAVVEGRTAAELWTGVAATLWVALTVVVTRLAWGNTMPYVVRALDRRPQQRLRRVGFRGRLPGQWAGFRGAVSLAAALAVPTTTSAGGPLEGRDLVLLVTFGVIVVLLVVQGLTLPAVIRFSRLQQDPAEEEERLLAEREMTRAGAEALEGRAAELGVPEAVVERVRESYETRIRQQHLEQVLADGRVIDPDHRAAKQRVLAEAAVESRLRLALLADKRETVVRLRDEHTIDDAVMRRVMAQLDAEEVRLLGVEADD</sequence>
<evidence type="ECO:0000256" key="5">
    <source>
        <dbReference type="ARBA" id="ARBA00022989"/>
    </source>
</evidence>
<feature type="transmembrane region" description="Helical" evidence="10">
    <location>
        <begin position="147"/>
        <end position="168"/>
    </location>
</feature>
<comment type="similarity">
    <text evidence="10">Belongs to the monovalent cation:proton antiporter 1 (CPA1) transporter (TC 2.A.36) family.</text>
</comment>
<reference evidence="13" key="1">
    <citation type="submission" date="2016-10" db="EMBL/GenBank/DDBJ databases">
        <authorList>
            <person name="Varghese N."/>
            <person name="Submissions S."/>
        </authorList>
    </citation>
    <scope>NUCLEOTIDE SEQUENCE [LARGE SCALE GENOMIC DNA]</scope>
    <source>
        <strain evidence="13">DSM 45843</strain>
    </source>
</reference>
<feature type="transmembrane region" description="Helical" evidence="10">
    <location>
        <begin position="111"/>
        <end position="135"/>
    </location>
</feature>
<comment type="subcellular location">
    <subcellularLocation>
        <location evidence="1 10">Cell membrane</location>
        <topology evidence="1 10">Multi-pass membrane protein</topology>
    </subcellularLocation>
</comment>
<keyword evidence="9 10" id="KW-0739">Sodium transport</keyword>
<dbReference type="OrthoDB" id="57886at2"/>
<evidence type="ECO:0000256" key="10">
    <source>
        <dbReference type="RuleBase" id="RU366002"/>
    </source>
</evidence>
<feature type="transmembrane region" description="Helical" evidence="10">
    <location>
        <begin position="54"/>
        <end position="73"/>
    </location>
</feature>
<dbReference type="STRING" id="1052260.SAMN05660199_03483"/>
<dbReference type="Pfam" id="PF00999">
    <property type="entry name" value="Na_H_Exchanger"/>
    <property type="match status" value="1"/>
</dbReference>
<dbReference type="InterPro" id="IPR018422">
    <property type="entry name" value="Cation/H_exchanger_CPA1"/>
</dbReference>
<feature type="transmembrane region" description="Helical" evidence="10">
    <location>
        <begin position="294"/>
        <end position="315"/>
    </location>
</feature>
<evidence type="ECO:0000256" key="3">
    <source>
        <dbReference type="ARBA" id="ARBA00022475"/>
    </source>
</evidence>
<feature type="transmembrane region" description="Helical" evidence="10">
    <location>
        <begin position="260"/>
        <end position="282"/>
    </location>
</feature>
<organism evidence="12 13">
    <name type="scientific">Klenkia soli</name>
    <dbReference type="NCBI Taxonomy" id="1052260"/>
    <lineage>
        <taxon>Bacteria</taxon>
        <taxon>Bacillati</taxon>
        <taxon>Actinomycetota</taxon>
        <taxon>Actinomycetes</taxon>
        <taxon>Geodermatophilales</taxon>
        <taxon>Geodermatophilaceae</taxon>
        <taxon>Klenkia</taxon>
    </lineage>
</organism>
<keyword evidence="6 10" id="KW-0915">Sodium</keyword>
<feature type="domain" description="Cation/H+ exchanger transmembrane" evidence="11">
    <location>
        <begin position="13"/>
        <end position="401"/>
    </location>
</feature>
<feature type="transmembrane region" description="Helical" evidence="10">
    <location>
        <begin position="30"/>
        <end position="48"/>
    </location>
</feature>
<keyword evidence="7 10" id="KW-0406">Ion transport</keyword>
<accession>A0A1H0R6K9</accession>
<dbReference type="AlphaFoldDB" id="A0A1H0R6K9"/>
<keyword evidence="8 10" id="KW-0472">Membrane</keyword>
<dbReference type="GO" id="GO:0015386">
    <property type="term" value="F:potassium:proton antiporter activity"/>
    <property type="evidence" value="ECO:0007669"/>
    <property type="project" value="TreeGrafter"/>
</dbReference>
<evidence type="ECO:0000313" key="12">
    <source>
        <dbReference type="EMBL" id="SDP25182.1"/>
    </source>
</evidence>
<dbReference type="InterPro" id="IPR004705">
    <property type="entry name" value="Cation/H_exchanger_CPA1_bac"/>
</dbReference>
<keyword evidence="5 10" id="KW-1133">Transmembrane helix</keyword>
<evidence type="ECO:0000259" key="11">
    <source>
        <dbReference type="Pfam" id="PF00999"/>
    </source>
</evidence>
<evidence type="ECO:0000256" key="4">
    <source>
        <dbReference type="ARBA" id="ARBA00022692"/>
    </source>
</evidence>
<dbReference type="Gene3D" id="6.10.140.1330">
    <property type="match status" value="1"/>
</dbReference>
<dbReference type="NCBIfam" id="TIGR00831">
    <property type="entry name" value="a_cpa1"/>
    <property type="match status" value="1"/>
</dbReference>
<dbReference type="Proteomes" id="UP000199088">
    <property type="component" value="Unassembled WGS sequence"/>
</dbReference>
<comment type="caution">
    <text evidence="10">Lacks conserved residue(s) required for the propagation of feature annotation.</text>
</comment>
<dbReference type="EMBL" id="FNIR01000011">
    <property type="protein sequence ID" value="SDP25182.1"/>
    <property type="molecule type" value="Genomic_DNA"/>
</dbReference>
<feature type="transmembrane region" description="Helical" evidence="10">
    <location>
        <begin position="180"/>
        <end position="198"/>
    </location>
</feature>
<dbReference type="GO" id="GO:0098719">
    <property type="term" value="P:sodium ion import across plasma membrane"/>
    <property type="evidence" value="ECO:0007669"/>
    <property type="project" value="TreeGrafter"/>
</dbReference>
<dbReference type="InterPro" id="IPR006153">
    <property type="entry name" value="Cation/H_exchanger_TM"/>
</dbReference>
<proteinExistence type="inferred from homology"/>
<comment type="function">
    <text evidence="10">Na(+)/H(+) antiporter that extrudes sodium in exchange for external protons.</text>
</comment>
<evidence type="ECO:0000256" key="9">
    <source>
        <dbReference type="ARBA" id="ARBA00023201"/>
    </source>
</evidence>
<dbReference type="PANTHER" id="PTHR10110:SF86">
    <property type="entry name" value="SODIUM_HYDROGEN EXCHANGER 7"/>
    <property type="match status" value="1"/>
</dbReference>
<feature type="transmembrane region" description="Helical" evidence="10">
    <location>
        <begin position="6"/>
        <end position="23"/>
    </location>
</feature>